<dbReference type="Gene3D" id="3.10.620.30">
    <property type="match status" value="1"/>
</dbReference>
<dbReference type="Gene3D" id="3.80.10.10">
    <property type="entry name" value="Ribonuclease Inhibitor"/>
    <property type="match status" value="1"/>
</dbReference>
<dbReference type="GO" id="GO:0000272">
    <property type="term" value="P:polysaccharide catabolic process"/>
    <property type="evidence" value="ECO:0007669"/>
    <property type="project" value="InterPro"/>
</dbReference>
<evidence type="ECO:0000313" key="3">
    <source>
        <dbReference type="Proteomes" id="UP000183190"/>
    </source>
</evidence>
<evidence type="ECO:0000259" key="1">
    <source>
        <dbReference type="PROSITE" id="PS51766"/>
    </source>
</evidence>
<evidence type="ECO:0000313" key="2">
    <source>
        <dbReference type="EMBL" id="SEH42579.1"/>
    </source>
</evidence>
<dbReference type="Pfam" id="PF01841">
    <property type="entry name" value="Transglut_core"/>
    <property type="match status" value="1"/>
</dbReference>
<dbReference type="InterPro" id="IPR038765">
    <property type="entry name" value="Papain-like_cys_pep_sf"/>
</dbReference>
<dbReference type="SUPFAM" id="SSF54001">
    <property type="entry name" value="Cysteine proteinases"/>
    <property type="match status" value="1"/>
</dbReference>
<dbReference type="InterPro" id="IPR018247">
    <property type="entry name" value="EF_Hand_1_Ca_BS"/>
</dbReference>
<dbReference type="InterPro" id="IPR002931">
    <property type="entry name" value="Transglutaminase-like"/>
</dbReference>
<dbReference type="SUPFAM" id="SSF63446">
    <property type="entry name" value="Type I dockerin domain"/>
    <property type="match status" value="1"/>
</dbReference>
<dbReference type="Gene3D" id="1.10.1330.10">
    <property type="entry name" value="Dockerin domain"/>
    <property type="match status" value="1"/>
</dbReference>
<dbReference type="Pfam" id="PF13306">
    <property type="entry name" value="LRR_5"/>
    <property type="match status" value="1"/>
</dbReference>
<dbReference type="AlphaFoldDB" id="A0A1H6I3A9"/>
<dbReference type="InterPro" id="IPR053139">
    <property type="entry name" value="Surface_bspA-like"/>
</dbReference>
<dbReference type="PROSITE" id="PS51766">
    <property type="entry name" value="DOCKERIN"/>
    <property type="match status" value="1"/>
</dbReference>
<feature type="domain" description="Dockerin" evidence="1">
    <location>
        <begin position="471"/>
        <end position="535"/>
    </location>
</feature>
<accession>A0A1H6I3A9</accession>
<dbReference type="SUPFAM" id="SSF52058">
    <property type="entry name" value="L domain-like"/>
    <property type="match status" value="1"/>
</dbReference>
<dbReference type="InterPro" id="IPR036439">
    <property type="entry name" value="Dockerin_dom_sf"/>
</dbReference>
<dbReference type="InterPro" id="IPR016134">
    <property type="entry name" value="Dockerin_dom"/>
</dbReference>
<proteinExistence type="predicted"/>
<dbReference type="EMBL" id="FNWV01000001">
    <property type="protein sequence ID" value="SEH42579.1"/>
    <property type="molecule type" value="Genomic_DNA"/>
</dbReference>
<reference evidence="2 3" key="1">
    <citation type="submission" date="2016-10" db="EMBL/GenBank/DDBJ databases">
        <authorList>
            <person name="de Groot N.N."/>
        </authorList>
    </citation>
    <scope>NUCLEOTIDE SEQUENCE [LARGE SCALE GENOMIC DNA]</scope>
    <source>
        <strain evidence="2 3">YAD2003</strain>
    </source>
</reference>
<dbReference type="InterPro" id="IPR026906">
    <property type="entry name" value="LRR_5"/>
</dbReference>
<name>A0A1H6I3A9_RUMFL</name>
<sequence length="535" mass="59858">MNKIKHTAITAGALMLTLVPTVGSTGSLSGYAADTPPIYYYGGGNRLVSDEWEATISGFYGEYADLHEYKGNKENVVIPEYFEEMKVRECDIVWSDHPFVKSVTYPDVEFYSYYIADSNVEDLYLPYVTDASEICFEGNEKLKIIGFADSVNTLEFTSDAFKDCTALEKVNMPTEYKRVKVGSYAFSNTNLSEVDYDKPSVIGRSAFANCRSLKSVKLNNSEVDSRAFSDCNALEEISFSGSIALSDLSIYNCPELENIDLTDAEVTSDASFDNCPKLMNINSKPAFDSKTGDFVPEYKEFIFEHFASSDNVGFVDQYVTAQVRKVVAENITDDMTDVEKVRALHDWICRNTEYDPGDETSRKNHNDASVFMNETTVCEGYARILNLLCHDAGIETCFVQNGIHSWNIVKLGCHYFHIDTTWDDIDSSSISYDWFMRSDAEMKKAGGAHASWKICKPTSLHSFQSNVTPVCEYSMGDMNTDGEVGVSDLVKMSRYLLGKESISEDDLPLSDLDLSGNTDVFDMIKLRKVLVNSAE</sequence>
<organism evidence="2 3">
    <name type="scientific">Ruminococcus flavefaciens</name>
    <dbReference type="NCBI Taxonomy" id="1265"/>
    <lineage>
        <taxon>Bacteria</taxon>
        <taxon>Bacillati</taxon>
        <taxon>Bacillota</taxon>
        <taxon>Clostridia</taxon>
        <taxon>Eubacteriales</taxon>
        <taxon>Oscillospiraceae</taxon>
        <taxon>Ruminococcus</taxon>
    </lineage>
</organism>
<dbReference type="RefSeq" id="WP_074714413.1">
    <property type="nucleotide sequence ID" value="NZ_FNWV01000001.1"/>
</dbReference>
<dbReference type="PANTHER" id="PTHR45661:SF3">
    <property type="entry name" value="IG-LIKE DOMAIN-CONTAINING PROTEIN"/>
    <property type="match status" value="1"/>
</dbReference>
<dbReference type="PANTHER" id="PTHR45661">
    <property type="entry name" value="SURFACE ANTIGEN"/>
    <property type="match status" value="1"/>
</dbReference>
<dbReference type="InterPro" id="IPR032675">
    <property type="entry name" value="LRR_dom_sf"/>
</dbReference>
<protein>
    <submittedName>
        <fullName evidence="2">Transglutaminase-like superfamily protein</fullName>
    </submittedName>
</protein>
<dbReference type="PROSITE" id="PS00018">
    <property type="entry name" value="EF_HAND_1"/>
    <property type="match status" value="1"/>
</dbReference>
<dbReference type="Proteomes" id="UP000183190">
    <property type="component" value="Unassembled WGS sequence"/>
</dbReference>
<gene>
    <name evidence="2" type="ORF">SAMN02910265_00616</name>
</gene>